<protein>
    <submittedName>
        <fullName evidence="1">Uncharacterized protein</fullName>
    </submittedName>
</protein>
<sequence>MSKKDISRHHQATFDGIRHQDEDGNEYWRARQLKVLEYRQFLPVVARAKAPVSTVVSAWKTISRMPSKWSR</sequence>
<evidence type="ECO:0000313" key="1">
    <source>
        <dbReference type="EMBL" id="SBV37334.1"/>
    </source>
</evidence>
<gene>
    <name evidence="1" type="ORF">STPYR_12264</name>
</gene>
<organism evidence="1">
    <name type="scientific">uncultured Stenotrophomonas sp</name>
    <dbReference type="NCBI Taxonomy" id="165438"/>
    <lineage>
        <taxon>Bacteria</taxon>
        <taxon>Pseudomonadati</taxon>
        <taxon>Pseudomonadota</taxon>
        <taxon>Gammaproteobacteria</taxon>
        <taxon>Lysobacterales</taxon>
        <taxon>Lysobacteraceae</taxon>
        <taxon>Stenotrophomonas</taxon>
        <taxon>environmental samples</taxon>
    </lineage>
</organism>
<reference evidence="1" key="1">
    <citation type="submission" date="2016-03" db="EMBL/GenBank/DDBJ databases">
        <authorList>
            <person name="Ploux O."/>
        </authorList>
    </citation>
    <scope>NUCLEOTIDE SEQUENCE</scope>
    <source>
        <strain evidence="1">UC10</strain>
    </source>
</reference>
<proteinExistence type="predicted"/>
<accession>A0A1Y5QB15</accession>
<dbReference type="AlphaFoldDB" id="A0A1Y5QB15"/>
<name>A0A1Y5QB15_9GAMM</name>
<dbReference type="EMBL" id="FLTS01000001">
    <property type="protein sequence ID" value="SBV37334.1"/>
    <property type="molecule type" value="Genomic_DNA"/>
</dbReference>